<evidence type="ECO:0000313" key="1">
    <source>
        <dbReference type="EMBL" id="PMS18675.1"/>
    </source>
</evidence>
<name>A0A2N7VNJ5_9BURK</name>
<dbReference type="EMBL" id="PNYB01000024">
    <property type="protein sequence ID" value="PMS18675.1"/>
    <property type="molecule type" value="Genomic_DNA"/>
</dbReference>
<reference evidence="1 2" key="1">
    <citation type="submission" date="2018-01" db="EMBL/GenBank/DDBJ databases">
        <title>Whole genome analyses suggest that Burkholderia sensu lato contains two further novel genera in the rhizoxinica-symbiotica group Mycetohabitans gen. nov., and Trinickia gen. nov.: implications for the evolution of diazotrophy and nodulation in the Burkholderiaceae.</title>
        <authorList>
            <person name="Estrada-de los Santos P."/>
            <person name="Palmer M."/>
            <person name="Chavez-Ramirez B."/>
            <person name="Beukes C."/>
            <person name="Steenkamp E.T."/>
            <person name="Hirsch A.M."/>
            <person name="Manyaka P."/>
            <person name="Maluk M."/>
            <person name="Lafos M."/>
            <person name="Crook M."/>
            <person name="Gross E."/>
            <person name="Simon M.F."/>
            <person name="Bueno dos Reis Junior F."/>
            <person name="Poole P.S."/>
            <person name="Venter S.N."/>
            <person name="James E.K."/>
        </authorList>
    </citation>
    <scope>NUCLEOTIDE SEQUENCE [LARGE SCALE GENOMIC DNA]</scope>
    <source>
        <strain evidence="1 2">GP25-8</strain>
    </source>
</reference>
<sequence>MASIGGTSSVDSTFSDMQKQEQDFQIKSLEFSTFQDGNKAAMSAVQGKSSTVDTMCQTLRQGAHVS</sequence>
<keyword evidence="2" id="KW-1185">Reference proteome</keyword>
<comment type="caution">
    <text evidence="1">The sequence shown here is derived from an EMBL/GenBank/DDBJ whole genome shotgun (WGS) entry which is preliminary data.</text>
</comment>
<accession>A0A2N7VNJ5</accession>
<dbReference type="AlphaFoldDB" id="A0A2N7VNJ5"/>
<dbReference type="Proteomes" id="UP000235347">
    <property type="component" value="Unassembled WGS sequence"/>
</dbReference>
<gene>
    <name evidence="1" type="ORF">C0Z19_22655</name>
</gene>
<proteinExistence type="predicted"/>
<evidence type="ECO:0000313" key="2">
    <source>
        <dbReference type="Proteomes" id="UP000235347"/>
    </source>
</evidence>
<organism evidence="1 2">
    <name type="scientific">Trinickia soli</name>
    <dbReference type="NCBI Taxonomy" id="380675"/>
    <lineage>
        <taxon>Bacteria</taxon>
        <taxon>Pseudomonadati</taxon>
        <taxon>Pseudomonadota</taxon>
        <taxon>Betaproteobacteria</taxon>
        <taxon>Burkholderiales</taxon>
        <taxon>Burkholderiaceae</taxon>
        <taxon>Trinickia</taxon>
    </lineage>
</organism>
<protein>
    <submittedName>
        <fullName evidence="1">Uncharacterized protein</fullName>
    </submittedName>
</protein>
<dbReference type="RefSeq" id="WP_102612079.1">
    <property type="nucleotide sequence ID" value="NZ_CADIKD010000017.1"/>
</dbReference>